<organism evidence="1 2">
    <name type="scientific">Planoprotostelium fungivorum</name>
    <dbReference type="NCBI Taxonomy" id="1890364"/>
    <lineage>
        <taxon>Eukaryota</taxon>
        <taxon>Amoebozoa</taxon>
        <taxon>Evosea</taxon>
        <taxon>Variosea</taxon>
        <taxon>Cavosteliida</taxon>
        <taxon>Cavosteliaceae</taxon>
        <taxon>Planoprotostelium</taxon>
    </lineage>
</organism>
<dbReference type="EMBL" id="MDYQ01000121">
    <property type="protein sequence ID" value="PRP81702.1"/>
    <property type="molecule type" value="Genomic_DNA"/>
</dbReference>
<reference evidence="1 2" key="1">
    <citation type="journal article" date="2018" name="Genome Biol. Evol.">
        <title>Multiple Roots of Fruiting Body Formation in Amoebozoa.</title>
        <authorList>
            <person name="Hillmann F."/>
            <person name="Forbes G."/>
            <person name="Novohradska S."/>
            <person name="Ferling I."/>
            <person name="Riege K."/>
            <person name="Groth M."/>
            <person name="Westermann M."/>
            <person name="Marz M."/>
            <person name="Spaller T."/>
            <person name="Winckler T."/>
            <person name="Schaap P."/>
            <person name="Glockner G."/>
        </authorList>
    </citation>
    <scope>NUCLEOTIDE SEQUENCE [LARGE SCALE GENOMIC DNA]</scope>
    <source>
        <strain evidence="1 2">Jena</strain>
    </source>
</reference>
<dbReference type="Proteomes" id="UP000241769">
    <property type="component" value="Unassembled WGS sequence"/>
</dbReference>
<dbReference type="InParanoid" id="A0A2P6NCP1"/>
<dbReference type="AlphaFoldDB" id="A0A2P6NCP1"/>
<evidence type="ECO:0000313" key="1">
    <source>
        <dbReference type="EMBL" id="PRP81702.1"/>
    </source>
</evidence>
<keyword evidence="2" id="KW-1185">Reference proteome</keyword>
<proteinExistence type="predicted"/>
<accession>A0A2P6NCP1</accession>
<evidence type="ECO:0000313" key="2">
    <source>
        <dbReference type="Proteomes" id="UP000241769"/>
    </source>
</evidence>
<name>A0A2P6NCP1_9EUKA</name>
<sequence>MSLLEHSFESRFDDRRPDSLHLRSRHPLYDALREGCNCMWKRTTFCFNFLDTNSGSLQRSSEYSPRNKYRTCSILDGTFDMRSYKSILYGGELVNKEQEAAMVAGAVIETEFGKPLLEKTQKMEEQIITLIEEGNQNTLVLRELKSWNTISVHQV</sequence>
<comment type="caution">
    <text evidence="1">The sequence shown here is derived from an EMBL/GenBank/DDBJ whole genome shotgun (WGS) entry which is preliminary data.</text>
</comment>
<gene>
    <name evidence="1" type="ORF">PROFUN_01209</name>
</gene>
<protein>
    <submittedName>
        <fullName evidence="1">Uncharacterized protein</fullName>
    </submittedName>
</protein>